<evidence type="ECO:0000256" key="2">
    <source>
        <dbReference type="ARBA" id="ARBA00010617"/>
    </source>
</evidence>
<evidence type="ECO:0000256" key="4">
    <source>
        <dbReference type="ARBA" id="ARBA00022723"/>
    </source>
</evidence>
<dbReference type="InterPro" id="IPR002401">
    <property type="entry name" value="Cyt_P450_E_grp-I"/>
</dbReference>
<keyword evidence="10" id="KW-0175">Coiled coil</keyword>
<dbReference type="GO" id="GO:0004497">
    <property type="term" value="F:monooxygenase activity"/>
    <property type="evidence" value="ECO:0007669"/>
    <property type="project" value="UniProtKB-KW"/>
</dbReference>
<evidence type="ECO:0000256" key="8">
    <source>
        <dbReference type="PIRSR" id="PIRSR602401-1"/>
    </source>
</evidence>
<keyword evidence="11" id="KW-0812">Transmembrane</keyword>
<sequence>MAIINIMVQASCLGFAFFLFLTGQTILYIVSYIIYNLFFHPLRRFPGPILMRATRATFCYRLWCGTLSFDMLDLHRKYGDVVRIAPDELAYADPAAWKEIMGHRAGSVASGGQAPLEFEKSETFYRPIADLPRDIITAPGPEHAMLRRTLSHGFSDRSLRDQQPVIMKYVDIFIAKLRELADVPVQKAYRDEEGDGDSSAMDLGEKRTADLGEPVNLTLWYNYCTFDIIGDLAFGEPFGCLEGGDLNPWVRTIFQMIRLGVALQTANHFSVLSRFITAVMSTKAMRNRRLEHQAMTLDKLKRRITLAEREGPRADLMEGLLKKREEWNLSLQQLEGNASIIIIAGSETTATLLSGVTYLLLKNPEKMQKLVNEVRTTFDKESDVDLKSVNKLTYMLACLDEALQLYPPVPTGLPRTVPEGGAMIRGRFLPEKTTVAVHQWAMYHNEANFKNPFLFHPERFLGDPEYASDRREALQPFHIGPRNCLGRNLAYVEMRIMLARLLWSFDLVLAEESKAWMETQKIYTLWEKGPLNVYLKSVIRD</sequence>
<protein>
    <submittedName>
        <fullName evidence="12">Cytochrome P450</fullName>
    </submittedName>
</protein>
<dbReference type="Pfam" id="PF00067">
    <property type="entry name" value="p450"/>
    <property type="match status" value="1"/>
</dbReference>
<keyword evidence="7 9" id="KW-0503">Monooxygenase</keyword>
<keyword evidence="5 9" id="KW-0560">Oxidoreductase</keyword>
<dbReference type="InterPro" id="IPR001128">
    <property type="entry name" value="Cyt_P450"/>
</dbReference>
<dbReference type="EMBL" id="MLGG01000024">
    <property type="protein sequence ID" value="KAK1455328.1"/>
    <property type="molecule type" value="Genomic_DNA"/>
</dbReference>
<organism evidence="12 13">
    <name type="scientific">Colletotrichum melonis</name>
    <dbReference type="NCBI Taxonomy" id="1209925"/>
    <lineage>
        <taxon>Eukaryota</taxon>
        <taxon>Fungi</taxon>
        <taxon>Dikarya</taxon>
        <taxon>Ascomycota</taxon>
        <taxon>Pezizomycotina</taxon>
        <taxon>Sordariomycetes</taxon>
        <taxon>Hypocreomycetidae</taxon>
        <taxon>Glomerellales</taxon>
        <taxon>Glomerellaceae</taxon>
        <taxon>Colletotrichum</taxon>
        <taxon>Colletotrichum acutatum species complex</taxon>
    </lineage>
</organism>
<dbReference type="PRINTS" id="PR00463">
    <property type="entry name" value="EP450I"/>
</dbReference>
<evidence type="ECO:0000256" key="10">
    <source>
        <dbReference type="SAM" id="Coils"/>
    </source>
</evidence>
<dbReference type="Proteomes" id="UP001239795">
    <property type="component" value="Unassembled WGS sequence"/>
</dbReference>
<dbReference type="PANTHER" id="PTHR24305">
    <property type="entry name" value="CYTOCHROME P450"/>
    <property type="match status" value="1"/>
</dbReference>
<dbReference type="GO" id="GO:0005506">
    <property type="term" value="F:iron ion binding"/>
    <property type="evidence" value="ECO:0007669"/>
    <property type="project" value="InterPro"/>
</dbReference>
<evidence type="ECO:0000256" key="7">
    <source>
        <dbReference type="ARBA" id="ARBA00023033"/>
    </source>
</evidence>
<reference evidence="12 13" key="1">
    <citation type="submission" date="2016-10" db="EMBL/GenBank/DDBJ databases">
        <title>The genome sequence of Colletotrichum fioriniae PJ7.</title>
        <authorList>
            <person name="Baroncelli R."/>
        </authorList>
    </citation>
    <scope>NUCLEOTIDE SEQUENCE [LARGE SCALE GENOMIC DNA]</scope>
    <source>
        <strain evidence="12">Col 31</strain>
    </source>
</reference>
<keyword evidence="6 8" id="KW-0408">Iron</keyword>
<evidence type="ECO:0000256" key="6">
    <source>
        <dbReference type="ARBA" id="ARBA00023004"/>
    </source>
</evidence>
<dbReference type="InterPro" id="IPR036396">
    <property type="entry name" value="Cyt_P450_sf"/>
</dbReference>
<dbReference type="GO" id="GO:0016705">
    <property type="term" value="F:oxidoreductase activity, acting on paired donors, with incorporation or reduction of molecular oxygen"/>
    <property type="evidence" value="ECO:0007669"/>
    <property type="project" value="InterPro"/>
</dbReference>
<dbReference type="InterPro" id="IPR050121">
    <property type="entry name" value="Cytochrome_P450_monoxygenase"/>
</dbReference>
<evidence type="ECO:0000256" key="5">
    <source>
        <dbReference type="ARBA" id="ARBA00023002"/>
    </source>
</evidence>
<dbReference type="InterPro" id="IPR017972">
    <property type="entry name" value="Cyt_P450_CS"/>
</dbReference>
<feature type="coiled-coil region" evidence="10">
    <location>
        <begin position="290"/>
        <end position="337"/>
    </location>
</feature>
<keyword evidence="13" id="KW-1185">Reference proteome</keyword>
<comment type="caution">
    <text evidence="12">The sequence shown here is derived from an EMBL/GenBank/DDBJ whole genome shotgun (WGS) entry which is preliminary data.</text>
</comment>
<dbReference type="SUPFAM" id="SSF48264">
    <property type="entry name" value="Cytochrome P450"/>
    <property type="match status" value="1"/>
</dbReference>
<keyword evidence="11" id="KW-1133">Transmembrane helix</keyword>
<evidence type="ECO:0000256" key="3">
    <source>
        <dbReference type="ARBA" id="ARBA00022617"/>
    </source>
</evidence>
<evidence type="ECO:0000256" key="11">
    <source>
        <dbReference type="SAM" id="Phobius"/>
    </source>
</evidence>
<comment type="cofactor">
    <cofactor evidence="1 8">
        <name>heme</name>
        <dbReference type="ChEBI" id="CHEBI:30413"/>
    </cofactor>
</comment>
<evidence type="ECO:0000256" key="1">
    <source>
        <dbReference type="ARBA" id="ARBA00001971"/>
    </source>
</evidence>
<feature type="transmembrane region" description="Helical" evidence="11">
    <location>
        <begin position="12"/>
        <end position="35"/>
    </location>
</feature>
<dbReference type="AlphaFoldDB" id="A0AAI9UE55"/>
<gene>
    <name evidence="12" type="ORF">CMEL01_04088</name>
</gene>
<dbReference type="GO" id="GO:0020037">
    <property type="term" value="F:heme binding"/>
    <property type="evidence" value="ECO:0007669"/>
    <property type="project" value="InterPro"/>
</dbReference>
<feature type="binding site" description="axial binding residue" evidence="8">
    <location>
        <position position="484"/>
    </location>
    <ligand>
        <name>heme</name>
        <dbReference type="ChEBI" id="CHEBI:30413"/>
    </ligand>
    <ligandPart>
        <name>Fe</name>
        <dbReference type="ChEBI" id="CHEBI:18248"/>
    </ligandPart>
</feature>
<evidence type="ECO:0000313" key="12">
    <source>
        <dbReference type="EMBL" id="KAK1455328.1"/>
    </source>
</evidence>
<dbReference type="PRINTS" id="PR00385">
    <property type="entry name" value="P450"/>
</dbReference>
<evidence type="ECO:0000256" key="9">
    <source>
        <dbReference type="RuleBase" id="RU000461"/>
    </source>
</evidence>
<keyword evidence="4 8" id="KW-0479">Metal-binding</keyword>
<dbReference type="PROSITE" id="PS00086">
    <property type="entry name" value="CYTOCHROME_P450"/>
    <property type="match status" value="1"/>
</dbReference>
<dbReference type="CDD" id="cd11058">
    <property type="entry name" value="CYP60B-like"/>
    <property type="match status" value="1"/>
</dbReference>
<name>A0AAI9UE55_9PEZI</name>
<comment type="similarity">
    <text evidence="2 9">Belongs to the cytochrome P450 family.</text>
</comment>
<keyword evidence="11" id="KW-0472">Membrane</keyword>
<accession>A0AAI9UE55</accession>
<dbReference type="PANTHER" id="PTHR24305:SF230">
    <property type="entry name" value="P450, PUTATIVE (EUROFUNG)-RELATED"/>
    <property type="match status" value="1"/>
</dbReference>
<evidence type="ECO:0000313" key="13">
    <source>
        <dbReference type="Proteomes" id="UP001239795"/>
    </source>
</evidence>
<dbReference type="Gene3D" id="1.10.630.10">
    <property type="entry name" value="Cytochrome P450"/>
    <property type="match status" value="1"/>
</dbReference>
<keyword evidence="3 8" id="KW-0349">Heme</keyword>
<proteinExistence type="inferred from homology"/>